<dbReference type="RefSeq" id="YP_004678997.1">
    <property type="nucleotide sequence ID" value="NC_000852.5"/>
</dbReference>
<reference evidence="1 2" key="3">
    <citation type="journal article" date="1996" name="Virology">
        <title>Analysis of 94 kb of the chlorella virus PBCV-1 330-kb genome: map positions 88 to 182.</title>
        <authorList>
            <person name="Lu Z."/>
            <person name="Li Y."/>
            <person name="Que Q."/>
            <person name="Kutish G.F."/>
            <person name="Rock D.L."/>
            <person name="Van Etten J.L."/>
        </authorList>
    </citation>
    <scope>NUCLEOTIDE SEQUENCE [LARGE SCALE GENOMIC DNA]</scope>
</reference>
<reference evidence="1 2" key="2">
    <citation type="journal article" date="1995" name="Virology">
        <title>Analysis of 43 kb of the Chlorella virus PBCV-1 330-kb genome: map positions 45 to 88.</title>
        <authorList>
            <person name="Li Y."/>
            <person name="Lu Z."/>
            <person name="Burbank D.E."/>
            <person name="Kutish G.F."/>
            <person name="Rock D.L."/>
            <person name="Van Etten J.L."/>
        </authorList>
    </citation>
    <scope>NUCLEOTIDE SEQUENCE [LARGE SCALE GENOMIC DNA]</scope>
</reference>
<reference evidence="1 2" key="1">
    <citation type="journal article" date="1995" name="Virology">
        <title>Analysis of 45 kb of DNA located at the left end of the chlorella virus PBCV-1 genome.</title>
        <authorList>
            <person name="Lu Z."/>
            <person name="Li Y."/>
            <person name="Zhang Y."/>
            <person name="Kutish G.F."/>
            <person name="Rock D.L."/>
            <person name="Van Etten J.L."/>
        </authorList>
    </citation>
    <scope>NUCLEOTIDE SEQUENCE [LARGE SCALE GENOMIC DNA]</scope>
</reference>
<dbReference type="GeneID" id="10971162"/>
<reference evidence="1 2" key="8">
    <citation type="journal article" date="2010" name="J. Virol.">
        <title>Microarray analysis of Paramecium bursaria chlorella virus 1 transcription.</title>
        <authorList>
            <person name="Yanai-Balser G.M."/>
            <person name="Duncan G.A."/>
            <person name="Eudy J.D."/>
            <person name="Wang D."/>
            <person name="Li X."/>
            <person name="Agarkova I.V."/>
            <person name="Dunigan D.D."/>
            <person name="Van Etten J.L."/>
        </authorList>
    </citation>
    <scope>NUCLEOTIDE SEQUENCE [LARGE SCALE GENOMIC DNA]</scope>
</reference>
<reference evidence="1 2" key="5">
    <citation type="journal article" date="1997" name="Virology">
        <title>Analysis of 74 kb of DNA located at the right end of the 330-kb chlorella virus PBCV-1 genome.</title>
        <authorList>
            <person name="Li Y."/>
            <person name="Lu Z."/>
            <person name="Sun L."/>
            <person name="Ropp S."/>
            <person name="Kutish G.F."/>
            <person name="Rock D.L."/>
            <person name="Van Etten J.L."/>
        </authorList>
    </citation>
    <scope>NUCLEOTIDE SEQUENCE [LARGE SCALE GENOMIC DNA]</scope>
</reference>
<reference evidence="1 2" key="7">
    <citation type="journal article" date="2000" name="Virology">
        <title>Characterization of a beta-1,3-glucanase encoded by chlorella virus PBCV-1.</title>
        <authorList>
            <person name="Sun L."/>
            <person name="Gurnon J.R."/>
            <person name="Adams B.J."/>
            <person name="Graves M.V."/>
            <person name="Van Etten J.L."/>
        </authorList>
    </citation>
    <scope>NUCLEOTIDE SEQUENCE [LARGE SCALE GENOMIC DNA]</scope>
</reference>
<accession>F8TU81</accession>
<evidence type="ECO:0000313" key="1">
    <source>
        <dbReference type="EMBL" id="AEI70142.1"/>
    </source>
</evidence>
<name>F8TU81_PBCV1</name>
<dbReference type="EMBL" id="JF411744">
    <property type="protein sequence ID" value="AEI70142.1"/>
    <property type="molecule type" value="Genomic_DNA"/>
</dbReference>
<keyword evidence="2" id="KW-1185">Reference proteome</keyword>
<dbReference type="Proteomes" id="UP000000862">
    <property type="component" value="Segment"/>
</dbReference>
<protein>
    <submittedName>
        <fullName evidence="1">Uncharacterized protein</fullName>
    </submittedName>
</protein>
<proteinExistence type="predicted"/>
<dbReference type="KEGG" id="vg:10971162"/>
<gene>
    <name evidence="1" type="primary">a650bL</name>
</gene>
<reference evidence="1 2" key="4">
    <citation type="journal article" date="1996" name="Virology">
        <title>Analysis of 76 kb of the chlorella virus PBCV-1 330-kb genome: map positions 182 to 258.</title>
        <authorList>
            <person name="Kutish G.F."/>
            <person name="Li Y."/>
            <person name="Lu Z."/>
            <person name="Furuta M."/>
            <person name="Rock D.L."/>
            <person name="Van Etten J.L."/>
        </authorList>
    </citation>
    <scope>NUCLEOTIDE SEQUENCE [LARGE SCALE GENOMIC DNA]</scope>
</reference>
<reference evidence="1 2" key="6">
    <citation type="journal article" date="1999" name="Virology">
        <title>Chlorella virus PBCV-1 encodes a functional homospermidine synthase.</title>
        <authorList>
            <person name="Kaiser A."/>
            <person name="Vollmert M."/>
            <person name="Tholl D."/>
            <person name="Graves M.V."/>
            <person name="Gurnon J.R."/>
            <person name="Xing W."/>
            <person name="Lisec A.D."/>
            <person name="Nickerson K.W."/>
            <person name="Van Etten J.L."/>
        </authorList>
    </citation>
    <scope>NUCLEOTIDE SEQUENCE [LARGE SCALE GENOMIC DNA]</scope>
</reference>
<sequence length="58" mass="6871">MTWTVNTLVGSIRAKKLQDTWKSRMVAIFRNVQEVKEKPRISFVGHTRKKTVYNHLNK</sequence>
<organismHost>
    <name type="scientific">Chlorella</name>
    <dbReference type="NCBI Taxonomy" id="3071"/>
</organismHost>
<organism evidence="1 2">
    <name type="scientific">Paramecium bursaria Chlorella virus 1</name>
    <name type="common">PBCV-1</name>
    <dbReference type="NCBI Taxonomy" id="10506"/>
    <lineage>
        <taxon>Viruses</taxon>
        <taxon>Varidnaviria</taxon>
        <taxon>Bamfordvirae</taxon>
        <taxon>Nucleocytoviricota</taxon>
        <taxon>Megaviricetes</taxon>
        <taxon>Algavirales</taxon>
        <taxon>Phycodnaviridae</taxon>
        <taxon>Chlorovirus</taxon>
        <taxon>Chlorovirus vanettense</taxon>
    </lineage>
</organism>
<evidence type="ECO:0000313" key="2">
    <source>
        <dbReference type="Proteomes" id="UP000000862"/>
    </source>
</evidence>